<keyword evidence="1" id="KW-1133">Transmembrane helix</keyword>
<keyword evidence="1" id="KW-0472">Membrane</keyword>
<reference evidence="2" key="1">
    <citation type="submission" date="2020-10" db="EMBL/GenBank/DDBJ databases">
        <title>Microbiome of the Black Sea water column analyzed by genome centric metagenomics.</title>
        <authorList>
            <person name="Cabello-Yeves P.J."/>
            <person name="Callieri C."/>
            <person name="Picazo A."/>
            <person name="Mehrshad M."/>
            <person name="Haro-Moreno J.M."/>
            <person name="Roda-Garcia J."/>
            <person name="Dzembekova N."/>
            <person name="Slabakova V."/>
            <person name="Slabakova N."/>
            <person name="Moncheva S."/>
            <person name="Rodriguez-Valera F."/>
        </authorList>
    </citation>
    <scope>NUCLEOTIDE SEQUENCE</scope>
    <source>
        <strain evidence="2">BS30m-G43</strain>
    </source>
</reference>
<dbReference type="AlphaFoldDB" id="A0A937JBF7"/>
<keyword evidence="1" id="KW-0812">Transmembrane</keyword>
<gene>
    <name evidence="2" type="ORF">ISR29_04010</name>
</gene>
<dbReference type="EMBL" id="JADHSG010000004">
    <property type="protein sequence ID" value="MBL6903348.1"/>
    <property type="molecule type" value="Genomic_DNA"/>
</dbReference>
<feature type="transmembrane region" description="Helical" evidence="1">
    <location>
        <begin position="7"/>
        <end position="24"/>
    </location>
</feature>
<proteinExistence type="predicted"/>
<organism evidence="2 3">
    <name type="scientific">SAR86 cluster bacterium</name>
    <dbReference type="NCBI Taxonomy" id="2030880"/>
    <lineage>
        <taxon>Bacteria</taxon>
        <taxon>Pseudomonadati</taxon>
        <taxon>Pseudomonadota</taxon>
        <taxon>Gammaproteobacteria</taxon>
        <taxon>SAR86 cluster</taxon>
    </lineage>
</organism>
<name>A0A937JBF7_9GAMM</name>
<evidence type="ECO:0000313" key="3">
    <source>
        <dbReference type="Proteomes" id="UP000705230"/>
    </source>
</evidence>
<evidence type="ECO:0008006" key="4">
    <source>
        <dbReference type="Google" id="ProtNLM"/>
    </source>
</evidence>
<feature type="transmembrane region" description="Helical" evidence="1">
    <location>
        <begin position="72"/>
        <end position="93"/>
    </location>
</feature>
<accession>A0A937JBF7</accession>
<evidence type="ECO:0000256" key="1">
    <source>
        <dbReference type="SAM" id="Phobius"/>
    </source>
</evidence>
<dbReference type="Proteomes" id="UP000705230">
    <property type="component" value="Unassembled WGS sequence"/>
</dbReference>
<feature type="transmembrane region" description="Helical" evidence="1">
    <location>
        <begin position="44"/>
        <end position="65"/>
    </location>
</feature>
<evidence type="ECO:0000313" key="2">
    <source>
        <dbReference type="EMBL" id="MBL6903348.1"/>
    </source>
</evidence>
<feature type="transmembrane region" description="Helical" evidence="1">
    <location>
        <begin position="99"/>
        <end position="117"/>
    </location>
</feature>
<protein>
    <recommendedName>
        <fullName evidence="4">DUF4345 domain-containing protein</fullName>
    </recommendedName>
</protein>
<sequence length="132" mass="14919">MIIFRIFIFILSCLCLVAGLTTILSPDVNNIFLPIEVNDQATSILLRPFGGFVAATGYMSMRFLYSSSKVQVGTVVLYIVLFMISAKLFSFIYDGYTHYSMATFTIAVVFAFSLFFLQKSRKNQISDQNFLN</sequence>
<comment type="caution">
    <text evidence="2">The sequence shown here is derived from an EMBL/GenBank/DDBJ whole genome shotgun (WGS) entry which is preliminary data.</text>
</comment>